<evidence type="ECO:0008006" key="3">
    <source>
        <dbReference type="Google" id="ProtNLM"/>
    </source>
</evidence>
<comment type="caution">
    <text evidence="1">The sequence shown here is derived from an EMBL/GenBank/DDBJ whole genome shotgun (WGS) entry which is preliminary data.</text>
</comment>
<accession>A0ABU7WGX1</accession>
<sequence>MSGATSPGKMHIQAGYAFALLVVMASFVAPVRAQHYVVEWPAARQHLLEGRYTGSVRDEPRRFQSCEFQTAELLIQSDRRYVISLRCDDDPSRTRTIRGGWWIDEIAGSCLILIGPDASPTNDDYLYGFRIHDAALELHQDGGRCQSADERDTGMILVRLDTKAGS</sequence>
<proteinExistence type="predicted"/>
<dbReference type="EMBL" id="JAZHBM010000002">
    <property type="protein sequence ID" value="MEF3082972.1"/>
    <property type="molecule type" value="Genomic_DNA"/>
</dbReference>
<dbReference type="Proteomes" id="UP001358324">
    <property type="component" value="Unassembled WGS sequence"/>
</dbReference>
<reference evidence="1 2" key="1">
    <citation type="submission" date="2024-01" db="EMBL/GenBank/DDBJ databases">
        <title>Novel species of the genus Luteimonas isolated from rivers.</title>
        <authorList>
            <person name="Lu H."/>
        </authorList>
    </citation>
    <scope>NUCLEOTIDE SEQUENCE [LARGE SCALE GENOMIC DNA]</scope>
    <source>
        <strain evidence="1 2">SMYT11W</strain>
    </source>
</reference>
<evidence type="ECO:0000313" key="1">
    <source>
        <dbReference type="EMBL" id="MEF3082972.1"/>
    </source>
</evidence>
<organism evidence="1 2">
    <name type="scientific">Luteimonas flava</name>
    <dbReference type="NCBI Taxonomy" id="3115822"/>
    <lineage>
        <taxon>Bacteria</taxon>
        <taxon>Pseudomonadati</taxon>
        <taxon>Pseudomonadota</taxon>
        <taxon>Gammaproteobacteria</taxon>
        <taxon>Lysobacterales</taxon>
        <taxon>Lysobacteraceae</taxon>
        <taxon>Luteimonas</taxon>
    </lineage>
</organism>
<name>A0ABU7WGX1_9GAMM</name>
<evidence type="ECO:0000313" key="2">
    <source>
        <dbReference type="Proteomes" id="UP001358324"/>
    </source>
</evidence>
<dbReference type="RefSeq" id="WP_332078667.1">
    <property type="nucleotide sequence ID" value="NZ_JAZHBM010000002.1"/>
</dbReference>
<keyword evidence="2" id="KW-1185">Reference proteome</keyword>
<protein>
    <recommendedName>
        <fullName evidence="3">DUF3617 family protein</fullName>
    </recommendedName>
</protein>
<gene>
    <name evidence="1" type="ORF">V3391_12225</name>
</gene>